<dbReference type="AlphaFoldDB" id="A0A7C9UYH9"/>
<evidence type="ECO:0000313" key="3">
    <source>
        <dbReference type="Proteomes" id="UP000480684"/>
    </source>
</evidence>
<evidence type="ECO:0000256" key="1">
    <source>
        <dbReference type="SAM" id="Phobius"/>
    </source>
</evidence>
<keyword evidence="2" id="KW-0966">Cell projection</keyword>
<keyword evidence="3" id="KW-1185">Reference proteome</keyword>
<comment type="caution">
    <text evidence="2">The sequence shown here is derived from an EMBL/GenBank/DDBJ whole genome shotgun (WGS) entry which is preliminary data.</text>
</comment>
<reference evidence="2 3" key="1">
    <citation type="submission" date="2020-02" db="EMBL/GenBank/DDBJ databases">
        <authorList>
            <person name="Dziuba M."/>
            <person name="Kuznetsov B."/>
            <person name="Mardanov A."/>
            <person name="Ravin N."/>
            <person name="Grouzdev D."/>
        </authorList>
    </citation>
    <scope>NUCLEOTIDE SEQUENCE [LARGE SCALE GENOMIC DNA]</scope>
    <source>
        <strain evidence="2 3">SpK</strain>
    </source>
</reference>
<keyword evidence="1" id="KW-0472">Membrane</keyword>
<gene>
    <name evidence="2" type="ORF">G4223_07310</name>
</gene>
<evidence type="ECO:0000313" key="2">
    <source>
        <dbReference type="EMBL" id="NFV79915.1"/>
    </source>
</evidence>
<keyword evidence="2" id="KW-0969">Cilium</keyword>
<sequence>MIFMVIAFLMMVGAIIGGLYFWGIDPLDRFNQLIGKAPAHKEGEPVVPSVTPPSFVDFGLLIVPIVQDREVRKQAEMIIRLEVPFEKKEIVAQNLPRLQNAFLEDMMAFLPYQLRDRSDLDHAAIRRRMQVICDKVLAPGWVKDVSIEQSSLK</sequence>
<keyword evidence="1" id="KW-1133">Transmembrane helix</keyword>
<dbReference type="EMBL" id="JAAIYP010000034">
    <property type="protein sequence ID" value="NFV79915.1"/>
    <property type="molecule type" value="Genomic_DNA"/>
</dbReference>
<organism evidence="2 3">
    <name type="scientific">Magnetospirillum aberrantis SpK</name>
    <dbReference type="NCBI Taxonomy" id="908842"/>
    <lineage>
        <taxon>Bacteria</taxon>
        <taxon>Pseudomonadati</taxon>
        <taxon>Pseudomonadota</taxon>
        <taxon>Alphaproteobacteria</taxon>
        <taxon>Rhodospirillales</taxon>
        <taxon>Rhodospirillaceae</taxon>
        <taxon>Magnetospirillum</taxon>
    </lineage>
</organism>
<name>A0A7C9UYH9_9PROT</name>
<accession>A0A7C9UYH9</accession>
<proteinExistence type="predicted"/>
<keyword evidence="2" id="KW-0282">Flagellum</keyword>
<dbReference type="Proteomes" id="UP000480684">
    <property type="component" value="Unassembled WGS sequence"/>
</dbReference>
<protein>
    <submittedName>
        <fullName evidence="2">Flagellar basal body-associated protein FliL</fullName>
    </submittedName>
</protein>
<feature type="transmembrane region" description="Helical" evidence="1">
    <location>
        <begin position="6"/>
        <end position="24"/>
    </location>
</feature>
<keyword evidence="1" id="KW-0812">Transmembrane</keyword>